<feature type="region of interest" description="Disordered" evidence="12">
    <location>
        <begin position="1"/>
        <end position="25"/>
    </location>
</feature>
<dbReference type="GO" id="GO:0016757">
    <property type="term" value="F:glycosyltransferase activity"/>
    <property type="evidence" value="ECO:0007669"/>
    <property type="project" value="UniProtKB-KW"/>
</dbReference>
<proteinExistence type="inferred from homology"/>
<evidence type="ECO:0000256" key="3">
    <source>
        <dbReference type="ARBA" id="ARBA00022676"/>
    </source>
</evidence>
<dbReference type="InterPro" id="IPR019378">
    <property type="entry name" value="GDP-Fuc_O-FucTrfase"/>
</dbReference>
<evidence type="ECO:0000256" key="6">
    <source>
        <dbReference type="ARBA" id="ARBA00022989"/>
    </source>
</evidence>
<evidence type="ECO:0000256" key="8">
    <source>
        <dbReference type="ARBA" id="ARBA00023180"/>
    </source>
</evidence>
<keyword evidence="7 13" id="KW-0472">Membrane</keyword>
<dbReference type="OMA" id="LPKFMYS"/>
<evidence type="ECO:0000256" key="13">
    <source>
        <dbReference type="SAM" id="Phobius"/>
    </source>
</evidence>
<keyword evidence="15" id="KW-1185">Reference proteome</keyword>
<evidence type="ECO:0000256" key="12">
    <source>
        <dbReference type="SAM" id="MobiDB-lite"/>
    </source>
</evidence>
<evidence type="ECO:0000256" key="4">
    <source>
        <dbReference type="ARBA" id="ARBA00022679"/>
    </source>
</evidence>
<comment type="similarity">
    <text evidence="2">Belongs to the glycosyltransferase GT106 family.</text>
</comment>
<accession>A0A835D698</accession>
<keyword evidence="5 13" id="KW-0812">Transmembrane</keyword>
<dbReference type="CDD" id="cd11299">
    <property type="entry name" value="O-FucT_plant"/>
    <property type="match status" value="1"/>
</dbReference>
<dbReference type="GO" id="GO:0006004">
    <property type="term" value="P:fucose metabolic process"/>
    <property type="evidence" value="ECO:0007669"/>
    <property type="project" value="UniProtKB-KW"/>
</dbReference>
<evidence type="ECO:0000313" key="14">
    <source>
        <dbReference type="EMBL" id="KAF8391591.1"/>
    </source>
</evidence>
<feature type="region of interest" description="Disordered" evidence="12">
    <location>
        <begin position="46"/>
        <end position="67"/>
    </location>
</feature>
<dbReference type="PANTHER" id="PTHR31933:SF9">
    <property type="entry name" value="O-FUCOSYLTRANSFERASE 2"/>
    <property type="match status" value="1"/>
</dbReference>
<dbReference type="Pfam" id="PF10250">
    <property type="entry name" value="O-FucT"/>
    <property type="match status" value="1"/>
</dbReference>
<evidence type="ECO:0000313" key="15">
    <source>
        <dbReference type="Proteomes" id="UP000655225"/>
    </source>
</evidence>
<dbReference type="GO" id="GO:0016020">
    <property type="term" value="C:membrane"/>
    <property type="evidence" value="ECO:0007669"/>
    <property type="project" value="UniProtKB-SubCell"/>
</dbReference>
<dbReference type="InterPro" id="IPR052272">
    <property type="entry name" value="GT106_glycosyltransferase"/>
</dbReference>
<name>A0A835D698_TETSI</name>
<dbReference type="InterPro" id="IPR024709">
    <property type="entry name" value="FucosylTrfase_pln"/>
</dbReference>
<protein>
    <recommendedName>
        <fullName evidence="11">O-fucosyltransferase family protein</fullName>
    </recommendedName>
</protein>
<gene>
    <name evidence="14" type="ORF">HHK36_023897</name>
</gene>
<keyword evidence="3" id="KW-0328">Glycosyltransferase</keyword>
<dbReference type="PANTHER" id="PTHR31933">
    <property type="entry name" value="O-FUCOSYLTRANSFERASE 2-RELATED"/>
    <property type="match status" value="1"/>
</dbReference>
<comment type="caution">
    <text evidence="14">The sequence shown here is derived from an EMBL/GenBank/DDBJ whole genome shotgun (WGS) entry which is preliminary data.</text>
</comment>
<dbReference type="EMBL" id="JABCRI010000017">
    <property type="protein sequence ID" value="KAF8391591.1"/>
    <property type="molecule type" value="Genomic_DNA"/>
</dbReference>
<organism evidence="14 15">
    <name type="scientific">Tetracentron sinense</name>
    <name type="common">Spur-leaf</name>
    <dbReference type="NCBI Taxonomy" id="13715"/>
    <lineage>
        <taxon>Eukaryota</taxon>
        <taxon>Viridiplantae</taxon>
        <taxon>Streptophyta</taxon>
        <taxon>Embryophyta</taxon>
        <taxon>Tracheophyta</taxon>
        <taxon>Spermatophyta</taxon>
        <taxon>Magnoliopsida</taxon>
        <taxon>Trochodendrales</taxon>
        <taxon>Trochodendraceae</taxon>
        <taxon>Tetracentron</taxon>
    </lineage>
</organism>
<dbReference type="AlphaFoldDB" id="A0A835D698"/>
<evidence type="ECO:0000256" key="1">
    <source>
        <dbReference type="ARBA" id="ARBA00004167"/>
    </source>
</evidence>
<feature type="compositionally biased region" description="Acidic residues" evidence="12">
    <location>
        <begin position="12"/>
        <end position="22"/>
    </location>
</feature>
<dbReference type="Proteomes" id="UP000655225">
    <property type="component" value="Unassembled WGS sequence"/>
</dbReference>
<keyword evidence="9" id="KW-0294">Fucose metabolism</keyword>
<feature type="compositionally biased region" description="Low complexity" evidence="12">
    <location>
        <begin position="1"/>
        <end position="11"/>
    </location>
</feature>
<feature type="compositionally biased region" description="Polar residues" evidence="12">
    <location>
        <begin position="46"/>
        <end position="66"/>
    </location>
</feature>
<feature type="transmembrane region" description="Helical" evidence="13">
    <location>
        <begin position="148"/>
        <end position="169"/>
    </location>
</feature>
<keyword evidence="6 13" id="KW-1133">Transmembrane helix</keyword>
<keyword evidence="10" id="KW-0119">Carbohydrate metabolism</keyword>
<evidence type="ECO:0000256" key="5">
    <source>
        <dbReference type="ARBA" id="ARBA00022692"/>
    </source>
</evidence>
<evidence type="ECO:0000256" key="2">
    <source>
        <dbReference type="ARBA" id="ARBA00007737"/>
    </source>
</evidence>
<keyword evidence="8" id="KW-0325">Glycoprotein</keyword>
<reference evidence="14 15" key="1">
    <citation type="submission" date="2020-04" db="EMBL/GenBank/DDBJ databases">
        <title>Plant Genome Project.</title>
        <authorList>
            <person name="Zhang R.-G."/>
        </authorList>
    </citation>
    <scope>NUCLEOTIDE SEQUENCE [LARGE SCALE GENOMIC DNA]</scope>
    <source>
        <strain evidence="14">YNK0</strain>
        <tissue evidence="14">Leaf</tissue>
    </source>
</reference>
<evidence type="ECO:0000256" key="9">
    <source>
        <dbReference type="ARBA" id="ARBA00023253"/>
    </source>
</evidence>
<evidence type="ECO:0000256" key="11">
    <source>
        <dbReference type="ARBA" id="ARBA00030350"/>
    </source>
</evidence>
<comment type="subcellular location">
    <subcellularLocation>
        <location evidence="1">Membrane</location>
        <topology evidence="1">Single-pass membrane protein</topology>
    </subcellularLocation>
</comment>
<sequence length="612" mass="69360">MASVSDVSDVVVESDDGTDGVEEEVRFPDFSEIRVSDRSDINTWSSSFHARSRSTTPRSRQGSSRSPVGFRDLGFGSSHESFPSRFSNAHRSYSSRSVLNHFGFGRWWKPWSGLKFLGFLSKQKQQQKLQLHHRVKKKTERVWYRKRIRVLVALIGLLGLFFVMNWWMLSRLQVVNLSPKVGFLNGNSSFVRVCNAVVIARLLNSTLVIPNFLYSSVWRDVSQFSDIYQEDHFINYLTPDIQIVKELPLELRSLDLEAIGSVVTDADIMKESKPSFFLKNILPILLQNRVVHFVGFGNRLAFDPIPFQLQRLRCRCNFHALRFVPKIQETGALLLKRMRQHTTHLGPLDHYLVGPFAEPSIKGKRDHPAKASRFLALHLRFEIDMAAHSLCDFGGGEEEREELEAYRAIHFPALMLLKKTTKLPSAAALRSEGKCPLTPEEAVLMLAALGFNRKTHVYLAGAHIYGGKSRLAALTSLYPKMVTKEKLLSSSEIEPFMNFSSQLAALDFIGCAAADAFAMTDSGSQLSSLVTGYRIYYGGGKMTTIRPNKRRLAGIFLKNSTIEWSEFEERVRKAVKESKQVQERPVARSVYRHPRCRECMCNTDNLTALAGN</sequence>
<evidence type="ECO:0000256" key="7">
    <source>
        <dbReference type="ARBA" id="ARBA00023136"/>
    </source>
</evidence>
<evidence type="ECO:0000256" key="10">
    <source>
        <dbReference type="ARBA" id="ARBA00023277"/>
    </source>
</evidence>
<dbReference type="OrthoDB" id="1868072at2759"/>
<keyword evidence="4" id="KW-0808">Transferase</keyword>